<keyword evidence="1" id="KW-0472">Membrane</keyword>
<gene>
    <name evidence="2" type="ORF">EGR_10104</name>
</gene>
<dbReference type="KEGG" id="egl:EGR_10104"/>
<organism evidence="2 3">
    <name type="scientific">Echinococcus granulosus</name>
    <name type="common">Hydatid tapeworm</name>
    <dbReference type="NCBI Taxonomy" id="6210"/>
    <lineage>
        <taxon>Eukaryota</taxon>
        <taxon>Metazoa</taxon>
        <taxon>Spiralia</taxon>
        <taxon>Lophotrochozoa</taxon>
        <taxon>Platyhelminthes</taxon>
        <taxon>Cestoda</taxon>
        <taxon>Eucestoda</taxon>
        <taxon>Cyclophyllidea</taxon>
        <taxon>Taeniidae</taxon>
        <taxon>Echinococcus</taxon>
        <taxon>Echinococcus granulosus group</taxon>
    </lineage>
</organism>
<evidence type="ECO:0000256" key="1">
    <source>
        <dbReference type="SAM" id="Phobius"/>
    </source>
</evidence>
<feature type="transmembrane region" description="Helical" evidence="1">
    <location>
        <begin position="6"/>
        <end position="23"/>
    </location>
</feature>
<sequence>MYAMMKFTASCFSLPYIIVRLFWHKSRDLISHFLRQMENIFPQFVGVQIDGFFALPLYSFAWYKQASYMRTFLIYFDVSSKISASSHSHQTDHKTSKNSGNFPFVTNRLCLYPSSVRLHQINKRNSFTQRFDKVPNVQSQWQGKDFLFCCRMAANLLSIFAKYEKLMRPPKPGEWNASSNYQIGHCQKKLDFLLSCFDRAFLTTVLKNLRLSFVRGLHLAQSCVSHSKGLLVVGRGVAADEAMAAAASSMCHHGAEKALLSTKLHRCSKDGSLF</sequence>
<reference evidence="2 3" key="1">
    <citation type="journal article" date="2013" name="Nat. Genet.">
        <title>The genome of the hydatid tapeworm Echinococcus granulosus.</title>
        <authorList>
            <person name="Zheng H."/>
            <person name="Zhang W."/>
            <person name="Zhang L."/>
            <person name="Zhang Z."/>
            <person name="Li J."/>
            <person name="Lu G."/>
            <person name="Zhu Y."/>
            <person name="Wang Y."/>
            <person name="Huang Y."/>
            <person name="Liu J."/>
            <person name="Kang H."/>
            <person name="Chen J."/>
            <person name="Wang L."/>
            <person name="Chen A."/>
            <person name="Yu S."/>
            <person name="Gao Z."/>
            <person name="Jin L."/>
            <person name="Gu W."/>
            <person name="Wang Z."/>
            <person name="Zhao L."/>
            <person name="Shi B."/>
            <person name="Wen H."/>
            <person name="Lin R."/>
            <person name="Jones M.K."/>
            <person name="Brejova B."/>
            <person name="Vinar T."/>
            <person name="Zhao G."/>
            <person name="McManus D.P."/>
            <person name="Chen Z."/>
            <person name="Zhou Y."/>
            <person name="Wang S."/>
        </authorList>
    </citation>
    <scope>NUCLEOTIDE SEQUENCE [LARGE SCALE GENOMIC DNA]</scope>
</reference>
<dbReference type="RefSeq" id="XP_024346228.1">
    <property type="nucleotide sequence ID" value="XM_024499353.1"/>
</dbReference>
<comment type="caution">
    <text evidence="2">The sequence shown here is derived from an EMBL/GenBank/DDBJ whole genome shotgun (WGS) entry which is preliminary data.</text>
</comment>
<name>W6U971_ECHGR</name>
<dbReference type="CTD" id="36345819"/>
<dbReference type="EMBL" id="APAU02000190">
    <property type="protein sequence ID" value="EUB55032.1"/>
    <property type="molecule type" value="Genomic_DNA"/>
</dbReference>
<proteinExistence type="predicted"/>
<evidence type="ECO:0000313" key="3">
    <source>
        <dbReference type="Proteomes" id="UP000019149"/>
    </source>
</evidence>
<evidence type="ECO:0000313" key="2">
    <source>
        <dbReference type="EMBL" id="EUB55032.1"/>
    </source>
</evidence>
<dbReference type="GeneID" id="36345819"/>
<keyword evidence="1" id="KW-0812">Transmembrane</keyword>
<protein>
    <submittedName>
        <fullName evidence="2">Uncharacterized protein</fullName>
    </submittedName>
</protein>
<keyword evidence="3" id="KW-1185">Reference proteome</keyword>
<dbReference type="Proteomes" id="UP000019149">
    <property type="component" value="Unassembled WGS sequence"/>
</dbReference>
<keyword evidence="1" id="KW-1133">Transmembrane helix</keyword>
<accession>W6U971</accession>
<dbReference type="AlphaFoldDB" id="W6U971"/>
<feature type="transmembrane region" description="Helical" evidence="1">
    <location>
        <begin position="44"/>
        <end position="63"/>
    </location>
</feature>